<dbReference type="EMBL" id="KZ503030">
    <property type="protein sequence ID" value="PKU69485.1"/>
    <property type="molecule type" value="Genomic_DNA"/>
</dbReference>
<reference evidence="2 3" key="1">
    <citation type="journal article" date="2016" name="Sci. Rep.">
        <title>The Dendrobium catenatum Lindl. genome sequence provides insights into polysaccharide synthase, floral development and adaptive evolution.</title>
        <authorList>
            <person name="Zhang G.Q."/>
            <person name="Xu Q."/>
            <person name="Bian C."/>
            <person name="Tsai W.C."/>
            <person name="Yeh C.M."/>
            <person name="Liu K.W."/>
            <person name="Yoshida K."/>
            <person name="Zhang L.S."/>
            <person name="Chang S.B."/>
            <person name="Chen F."/>
            <person name="Shi Y."/>
            <person name="Su Y.Y."/>
            <person name="Zhang Y.Q."/>
            <person name="Chen L.J."/>
            <person name="Yin Y."/>
            <person name="Lin M."/>
            <person name="Huang H."/>
            <person name="Deng H."/>
            <person name="Wang Z.W."/>
            <person name="Zhu S.L."/>
            <person name="Zhao X."/>
            <person name="Deng C."/>
            <person name="Niu S.C."/>
            <person name="Huang J."/>
            <person name="Wang M."/>
            <person name="Liu G.H."/>
            <person name="Yang H.J."/>
            <person name="Xiao X.J."/>
            <person name="Hsiao Y.Y."/>
            <person name="Wu W.L."/>
            <person name="Chen Y.Y."/>
            <person name="Mitsuda N."/>
            <person name="Ohme-Takagi M."/>
            <person name="Luo Y.B."/>
            <person name="Van de Peer Y."/>
            <person name="Liu Z.J."/>
        </authorList>
    </citation>
    <scope>NUCLEOTIDE SEQUENCE [LARGE SCALE GENOMIC DNA]</scope>
    <source>
        <tissue evidence="2">The whole plant</tissue>
    </source>
</reference>
<dbReference type="AlphaFoldDB" id="A0A2I0W1F6"/>
<evidence type="ECO:0000256" key="1">
    <source>
        <dbReference type="SAM" id="MobiDB-lite"/>
    </source>
</evidence>
<evidence type="ECO:0000313" key="3">
    <source>
        <dbReference type="Proteomes" id="UP000233837"/>
    </source>
</evidence>
<dbReference type="STRING" id="906689.A0A2I0W1F6"/>
<sequence length="108" mass="12532">MLSHITIRRDVDTQISPEGSMHSSPKLRFSPSLSPSAFHAITNLQNHFQCLEIRDVQVDDRVMVTKWSKKHFSWCSDRISTDIIERERKMVESPASNQEVVTKRHLSK</sequence>
<evidence type="ECO:0000313" key="2">
    <source>
        <dbReference type="EMBL" id="PKU69485.1"/>
    </source>
</evidence>
<feature type="compositionally biased region" description="Polar residues" evidence="1">
    <location>
        <begin position="13"/>
        <end position="23"/>
    </location>
</feature>
<dbReference type="Proteomes" id="UP000233837">
    <property type="component" value="Unassembled WGS sequence"/>
</dbReference>
<gene>
    <name evidence="2" type="ORF">MA16_Dca015357</name>
</gene>
<reference evidence="2 3" key="2">
    <citation type="journal article" date="2017" name="Nature">
        <title>The Apostasia genome and the evolution of orchids.</title>
        <authorList>
            <person name="Zhang G.Q."/>
            <person name="Liu K.W."/>
            <person name="Li Z."/>
            <person name="Lohaus R."/>
            <person name="Hsiao Y.Y."/>
            <person name="Niu S.C."/>
            <person name="Wang J.Y."/>
            <person name="Lin Y.C."/>
            <person name="Xu Q."/>
            <person name="Chen L.J."/>
            <person name="Yoshida K."/>
            <person name="Fujiwara S."/>
            <person name="Wang Z.W."/>
            <person name="Zhang Y.Q."/>
            <person name="Mitsuda N."/>
            <person name="Wang M."/>
            <person name="Liu G.H."/>
            <person name="Pecoraro L."/>
            <person name="Huang H.X."/>
            <person name="Xiao X.J."/>
            <person name="Lin M."/>
            <person name="Wu X.Y."/>
            <person name="Wu W.L."/>
            <person name="Chen Y.Y."/>
            <person name="Chang S.B."/>
            <person name="Sakamoto S."/>
            <person name="Ohme-Takagi M."/>
            <person name="Yagi M."/>
            <person name="Zeng S.J."/>
            <person name="Shen C.Y."/>
            <person name="Yeh C.M."/>
            <person name="Luo Y.B."/>
            <person name="Tsai W.C."/>
            <person name="Van de Peer Y."/>
            <person name="Liu Z.J."/>
        </authorList>
    </citation>
    <scope>NUCLEOTIDE SEQUENCE [LARGE SCALE GENOMIC DNA]</scope>
    <source>
        <tissue evidence="2">The whole plant</tissue>
    </source>
</reference>
<organism evidence="2 3">
    <name type="scientific">Dendrobium catenatum</name>
    <dbReference type="NCBI Taxonomy" id="906689"/>
    <lineage>
        <taxon>Eukaryota</taxon>
        <taxon>Viridiplantae</taxon>
        <taxon>Streptophyta</taxon>
        <taxon>Embryophyta</taxon>
        <taxon>Tracheophyta</taxon>
        <taxon>Spermatophyta</taxon>
        <taxon>Magnoliopsida</taxon>
        <taxon>Liliopsida</taxon>
        <taxon>Asparagales</taxon>
        <taxon>Orchidaceae</taxon>
        <taxon>Epidendroideae</taxon>
        <taxon>Malaxideae</taxon>
        <taxon>Dendrobiinae</taxon>
        <taxon>Dendrobium</taxon>
    </lineage>
</organism>
<accession>A0A2I0W1F6</accession>
<name>A0A2I0W1F6_9ASPA</name>
<keyword evidence="3" id="KW-1185">Reference proteome</keyword>
<feature type="region of interest" description="Disordered" evidence="1">
    <location>
        <begin position="1"/>
        <end position="28"/>
    </location>
</feature>
<proteinExistence type="predicted"/>
<protein>
    <submittedName>
        <fullName evidence="2">Uncharacterized protein</fullName>
    </submittedName>
</protein>